<evidence type="ECO:0000313" key="5">
    <source>
        <dbReference type="Proteomes" id="UP000192790"/>
    </source>
</evidence>
<dbReference type="Proteomes" id="UP000192790">
    <property type="component" value="Unassembled WGS sequence"/>
</dbReference>
<proteinExistence type="predicted"/>
<dbReference type="InterPro" id="IPR056284">
    <property type="entry name" value="AIR9-like_A9"/>
</dbReference>
<dbReference type="Pfam" id="PF23197">
    <property type="entry name" value="IG_AIR9"/>
    <property type="match status" value="1"/>
</dbReference>
<evidence type="ECO:0000256" key="1">
    <source>
        <dbReference type="ARBA" id="ARBA00022737"/>
    </source>
</evidence>
<feature type="chain" id="PRO_5012213018" evidence="2">
    <location>
        <begin position="35"/>
        <end position="729"/>
    </location>
</feature>
<keyword evidence="1" id="KW-0677">Repeat</keyword>
<dbReference type="InterPro" id="IPR001119">
    <property type="entry name" value="SLH_dom"/>
</dbReference>
<dbReference type="Pfam" id="PF00395">
    <property type="entry name" value="SLH"/>
    <property type="match status" value="2"/>
</dbReference>
<keyword evidence="2" id="KW-0732">Signal</keyword>
<sequence>MTGKRRKVFAQKWLSAALALVLSLSLLSAGFAAAAVDEPSSWALAEVEEARANGLVTPAADGNYLGNITRVLFCMQIVNMVETATGSSVALTITNPFGDVDNVYVTKAYQMGIVNGKAAGVFDPLAFITRQEIAAMMMRAARVLDSMEGKSYAALSGTDSLVFADQDQIGSWALSDVRLLNGLEIMKGVGGNRINPLGNTTVQESILLVNRLYKGLLASPVTGGTTENTAPEALSNPVEFTVQEQTELIISADQLASDVDGDILEVVKINGQINPYSTVYGTAELTTDGRIRYVSGDVSSNSIDDFVVTVSDGTDLTHINIRVNVTYKLVLVLTPTVSSVSVTGDAKLNGTLAASMIAYFGGVPTSPPTLSYQWMSSSAADGTYADISGATSSSYTLCLEDVGKYIKLRVTASGSAGGSALSAAVGPATYGFAGGTGTASSPYQIATEDQLLLLNTIPTENMYFGLASNITLPQNAWIRTEFDGTLYGYGKTVTLNITSAPGNYVGLFSQTGSASRVDRVVVSGRIASGYHCVGGIAGRNDGMIYMCFSEAEISGENYVGGLAGLNIGVVTRSSGTSSVSGGMYVGGIAGENKGTVSRCVSGMSVAADNMAGGAVGYNHSAGTVIYCKSLTAVTADGNEGGLVGWNEGTVADSYSVGLVSGTGIMGGLVGNNSGGSISRCYYDKETSGQSDAGKGIPKTTAEMKTQATFSGWDFSTIWGITTGNYPYVR</sequence>
<reference evidence="4 5" key="1">
    <citation type="submission" date="2017-04" db="EMBL/GenBank/DDBJ databases">
        <authorList>
            <person name="Afonso C.L."/>
            <person name="Miller P.J."/>
            <person name="Scott M.A."/>
            <person name="Spackman E."/>
            <person name="Goraichik I."/>
            <person name="Dimitrov K.M."/>
            <person name="Suarez D.L."/>
            <person name="Swayne D.E."/>
        </authorList>
    </citation>
    <scope>NUCLEOTIDE SEQUENCE [LARGE SCALE GENOMIC DNA]</scope>
    <source>
        <strain evidence="4 5">DSM 12816</strain>
    </source>
</reference>
<dbReference type="Gene3D" id="2.60.40.2700">
    <property type="match status" value="1"/>
</dbReference>
<dbReference type="AlphaFoldDB" id="A0A1W1YDF6"/>
<dbReference type="EMBL" id="FWXW01000001">
    <property type="protein sequence ID" value="SMC34176.1"/>
    <property type="molecule type" value="Genomic_DNA"/>
</dbReference>
<dbReference type="Gene3D" id="2.160.20.110">
    <property type="match status" value="1"/>
</dbReference>
<dbReference type="RefSeq" id="WP_159447963.1">
    <property type="nucleotide sequence ID" value="NZ_FWXW01000001.1"/>
</dbReference>
<evidence type="ECO:0000313" key="4">
    <source>
        <dbReference type="EMBL" id="SMC34176.1"/>
    </source>
</evidence>
<dbReference type="PROSITE" id="PS51272">
    <property type="entry name" value="SLH"/>
    <property type="match status" value="2"/>
</dbReference>
<keyword evidence="5" id="KW-1185">Reference proteome</keyword>
<feature type="domain" description="SLH" evidence="3">
    <location>
        <begin position="88"/>
        <end position="151"/>
    </location>
</feature>
<gene>
    <name evidence="4" type="ORF">SAMN02745168_0349</name>
</gene>
<dbReference type="STRING" id="1122930.SAMN02745168_0349"/>
<accession>A0A1W1YDF6</accession>
<feature type="domain" description="SLH" evidence="3">
    <location>
        <begin position="160"/>
        <end position="223"/>
    </location>
</feature>
<evidence type="ECO:0000256" key="2">
    <source>
        <dbReference type="SAM" id="SignalP"/>
    </source>
</evidence>
<protein>
    <submittedName>
        <fullName evidence="4">S-layer homology domain-containing protein</fullName>
    </submittedName>
</protein>
<name>A0A1W1YDF6_9FIRM</name>
<organism evidence="4 5">
    <name type="scientific">Papillibacter cinnamivorans DSM 12816</name>
    <dbReference type="NCBI Taxonomy" id="1122930"/>
    <lineage>
        <taxon>Bacteria</taxon>
        <taxon>Bacillati</taxon>
        <taxon>Bacillota</taxon>
        <taxon>Clostridia</taxon>
        <taxon>Eubacteriales</taxon>
        <taxon>Oscillospiraceae</taxon>
        <taxon>Papillibacter</taxon>
    </lineage>
</organism>
<evidence type="ECO:0000259" key="3">
    <source>
        <dbReference type="PROSITE" id="PS51272"/>
    </source>
</evidence>
<dbReference type="OrthoDB" id="1698780at2"/>
<dbReference type="Pfam" id="PF17963">
    <property type="entry name" value="Big_9"/>
    <property type="match status" value="1"/>
</dbReference>
<feature type="signal peptide" evidence="2">
    <location>
        <begin position="1"/>
        <end position="34"/>
    </location>
</feature>